<protein>
    <submittedName>
        <fullName evidence="4">C39 family peptidase</fullName>
    </submittedName>
</protein>
<feature type="region of interest" description="Disordered" evidence="1">
    <location>
        <begin position="1"/>
        <end position="65"/>
    </location>
</feature>
<dbReference type="GO" id="GO:0005524">
    <property type="term" value="F:ATP binding"/>
    <property type="evidence" value="ECO:0007669"/>
    <property type="project" value="InterPro"/>
</dbReference>
<keyword evidence="2" id="KW-1133">Transmembrane helix</keyword>
<reference evidence="4 5" key="1">
    <citation type="submission" date="2020-08" db="EMBL/GenBank/DDBJ databases">
        <authorList>
            <person name="Liu C."/>
            <person name="Sun Q."/>
        </authorList>
    </citation>
    <scope>NUCLEOTIDE SEQUENCE [LARGE SCALE GENOMIC DNA]</scope>
    <source>
        <strain evidence="4 5">NSJ-38</strain>
    </source>
</reference>
<dbReference type="KEGG" id="qdo:H9Q78_12290"/>
<dbReference type="EMBL" id="CP060634">
    <property type="protein sequence ID" value="QNM05209.1"/>
    <property type="molecule type" value="Genomic_DNA"/>
</dbReference>
<evidence type="ECO:0000259" key="3">
    <source>
        <dbReference type="PROSITE" id="PS50990"/>
    </source>
</evidence>
<dbReference type="GO" id="GO:0008233">
    <property type="term" value="F:peptidase activity"/>
    <property type="evidence" value="ECO:0007669"/>
    <property type="project" value="InterPro"/>
</dbReference>
<evidence type="ECO:0000256" key="2">
    <source>
        <dbReference type="SAM" id="Phobius"/>
    </source>
</evidence>
<keyword evidence="5" id="KW-1185">Reference proteome</keyword>
<feature type="transmembrane region" description="Helical" evidence="2">
    <location>
        <begin position="75"/>
        <end position="96"/>
    </location>
</feature>
<dbReference type="GO" id="GO:0016020">
    <property type="term" value="C:membrane"/>
    <property type="evidence" value="ECO:0007669"/>
    <property type="project" value="InterPro"/>
</dbReference>
<evidence type="ECO:0000313" key="4">
    <source>
        <dbReference type="EMBL" id="QNM05209.1"/>
    </source>
</evidence>
<feature type="domain" description="Peptidase C39" evidence="3">
    <location>
        <begin position="208"/>
        <end position="347"/>
    </location>
</feature>
<keyword evidence="2" id="KW-0472">Membrane</keyword>
<keyword evidence="2" id="KW-0812">Transmembrane</keyword>
<evidence type="ECO:0000313" key="5">
    <source>
        <dbReference type="Proteomes" id="UP000515823"/>
    </source>
</evidence>
<accession>A0A7G9G327</accession>
<sequence>MNQMTTGKEPPRWQNSGEGYAVGKKSSGKERGGSGRRADTGTYKVSGRRPAGRLDTSRLEEKKRMRRNQRIRKRIGLVFGAFVLCTGSFLAGRLTAPAGSKTLGRTDDSLPGESGMSRSGFMSTASEQDLEMSDEEKRVYVLEHPEEYPESLVSLMESSPEALDFVYSYPEEKNKETVIDLSGELVKGEIPLFIQWDKRWGYWKYGDDLMALSGCGPTCLSMVYVGLTGDTSMNPKVMAAYSESNGFYLENVGTSWELMGAGAEELGLQSNTISLSKEAVFRELDAGRPLICSMRPGDFTANGHFIVIYGREGDELLVHDPNSPKRSGMKWSYSDLEYQIKNIWSYSVRSKDRKVEKSFSQI</sequence>
<dbReference type="RefSeq" id="WP_249302019.1">
    <property type="nucleotide sequence ID" value="NZ_CP060634.1"/>
</dbReference>
<evidence type="ECO:0000256" key="1">
    <source>
        <dbReference type="SAM" id="MobiDB-lite"/>
    </source>
</evidence>
<organism evidence="4 5">
    <name type="scientific">Qiania dongpingensis</name>
    <dbReference type="NCBI Taxonomy" id="2763669"/>
    <lineage>
        <taxon>Bacteria</taxon>
        <taxon>Bacillati</taxon>
        <taxon>Bacillota</taxon>
        <taxon>Clostridia</taxon>
        <taxon>Lachnospirales</taxon>
        <taxon>Lachnospiraceae</taxon>
        <taxon>Qiania</taxon>
    </lineage>
</organism>
<dbReference type="GO" id="GO:0006508">
    <property type="term" value="P:proteolysis"/>
    <property type="evidence" value="ECO:0007669"/>
    <property type="project" value="InterPro"/>
</dbReference>
<name>A0A7G9G327_9FIRM</name>
<feature type="compositionally biased region" description="Polar residues" evidence="1">
    <location>
        <begin position="116"/>
        <end position="127"/>
    </location>
</feature>
<gene>
    <name evidence="4" type="ORF">H9Q78_12290</name>
</gene>
<dbReference type="AlphaFoldDB" id="A0A7G9G327"/>
<dbReference type="Proteomes" id="UP000515823">
    <property type="component" value="Chromosome"/>
</dbReference>
<dbReference type="PROSITE" id="PS50990">
    <property type="entry name" value="PEPTIDASE_C39"/>
    <property type="match status" value="1"/>
</dbReference>
<dbReference type="Pfam" id="PF13529">
    <property type="entry name" value="Peptidase_C39_2"/>
    <property type="match status" value="1"/>
</dbReference>
<proteinExistence type="predicted"/>
<feature type="region of interest" description="Disordered" evidence="1">
    <location>
        <begin position="98"/>
        <end position="128"/>
    </location>
</feature>
<dbReference type="InterPro" id="IPR005074">
    <property type="entry name" value="Peptidase_C39"/>
</dbReference>
<feature type="compositionally biased region" description="Basic and acidic residues" evidence="1">
    <location>
        <begin position="27"/>
        <end position="39"/>
    </location>
</feature>
<dbReference type="InterPro" id="IPR039564">
    <property type="entry name" value="Peptidase_C39-like"/>
</dbReference>
<dbReference type="Gene3D" id="3.90.70.10">
    <property type="entry name" value="Cysteine proteinases"/>
    <property type="match status" value="1"/>
</dbReference>